<accession>A0ABX0QGA0</accession>
<proteinExistence type="predicted"/>
<dbReference type="Proteomes" id="UP000606008">
    <property type="component" value="Unassembled WGS sequence"/>
</dbReference>
<name>A0ABX0QGA0_9BACT</name>
<feature type="chain" id="PRO_5046600024" description="Lipocalin-like domain-containing protein" evidence="1">
    <location>
        <begin position="24"/>
        <end position="148"/>
    </location>
</feature>
<sequence length="148" mass="16316">MKFSALLAFFVAFLLFGCSSAPTANSLVGTWELVDASSTEAGKTTSTFDPKRKMIKIINATHFAFLNHDTGTATDSTAAPFSAGGGKYTLTGDNYTEYLDYFGDKRWEGNKFDFTITFANDTLIQRGVEKVEKAGVDHIIIEKYKRVN</sequence>
<evidence type="ECO:0000256" key="1">
    <source>
        <dbReference type="SAM" id="SignalP"/>
    </source>
</evidence>
<evidence type="ECO:0000313" key="3">
    <source>
        <dbReference type="Proteomes" id="UP000606008"/>
    </source>
</evidence>
<protein>
    <recommendedName>
        <fullName evidence="4">Lipocalin-like domain-containing protein</fullName>
    </recommendedName>
</protein>
<dbReference type="EMBL" id="WAEL01000004">
    <property type="protein sequence ID" value="NID10913.1"/>
    <property type="molecule type" value="Genomic_DNA"/>
</dbReference>
<feature type="signal peptide" evidence="1">
    <location>
        <begin position="1"/>
        <end position="23"/>
    </location>
</feature>
<gene>
    <name evidence="2" type="ORF">F7231_12100</name>
</gene>
<dbReference type="RefSeq" id="WP_166692082.1">
    <property type="nucleotide sequence ID" value="NZ_WAEL01000004.1"/>
</dbReference>
<comment type="caution">
    <text evidence="2">The sequence shown here is derived from an EMBL/GenBank/DDBJ whole genome shotgun (WGS) entry which is preliminary data.</text>
</comment>
<keyword evidence="1" id="KW-0732">Signal</keyword>
<dbReference type="Gene3D" id="2.40.128.490">
    <property type="entry name" value="Uncharacterised protein PF14869, DUF4488"/>
    <property type="match status" value="1"/>
</dbReference>
<organism evidence="2 3">
    <name type="scientific">Fibrivirga algicola</name>
    <dbReference type="NCBI Taxonomy" id="2950420"/>
    <lineage>
        <taxon>Bacteria</taxon>
        <taxon>Pseudomonadati</taxon>
        <taxon>Bacteroidota</taxon>
        <taxon>Cytophagia</taxon>
        <taxon>Cytophagales</taxon>
        <taxon>Spirosomataceae</taxon>
        <taxon>Fibrivirga</taxon>
    </lineage>
</organism>
<dbReference type="PROSITE" id="PS51257">
    <property type="entry name" value="PROKAR_LIPOPROTEIN"/>
    <property type="match status" value="1"/>
</dbReference>
<reference evidence="3" key="2">
    <citation type="submission" date="2023-07" db="EMBL/GenBank/DDBJ databases">
        <authorList>
            <person name="Jung D.-H."/>
        </authorList>
    </citation>
    <scope>NUCLEOTIDE SEQUENCE [LARGE SCALE GENOMIC DNA]</scope>
    <source>
        <strain evidence="3">JA-25</strain>
    </source>
</reference>
<keyword evidence="3" id="KW-1185">Reference proteome</keyword>
<evidence type="ECO:0000313" key="2">
    <source>
        <dbReference type="EMBL" id="NID10913.1"/>
    </source>
</evidence>
<evidence type="ECO:0008006" key="4">
    <source>
        <dbReference type="Google" id="ProtNLM"/>
    </source>
</evidence>
<reference evidence="3" key="1">
    <citation type="submission" date="2019-09" db="EMBL/GenBank/DDBJ databases">
        <authorList>
            <person name="Jung D.-H."/>
        </authorList>
    </citation>
    <scope>NUCLEOTIDE SEQUENCE [LARGE SCALE GENOMIC DNA]</scope>
    <source>
        <strain evidence="3">JA-25</strain>
    </source>
</reference>